<dbReference type="InterPro" id="IPR012464">
    <property type="entry name" value="DUF1676"/>
</dbReference>
<organism evidence="4 5">
    <name type="scientific">Laodelphax striatellus</name>
    <name type="common">Small brown planthopper</name>
    <name type="synonym">Delphax striatella</name>
    <dbReference type="NCBI Taxonomy" id="195883"/>
    <lineage>
        <taxon>Eukaryota</taxon>
        <taxon>Metazoa</taxon>
        <taxon>Ecdysozoa</taxon>
        <taxon>Arthropoda</taxon>
        <taxon>Hexapoda</taxon>
        <taxon>Insecta</taxon>
        <taxon>Pterygota</taxon>
        <taxon>Neoptera</taxon>
        <taxon>Paraneoptera</taxon>
        <taxon>Hemiptera</taxon>
        <taxon>Auchenorrhyncha</taxon>
        <taxon>Fulgoroidea</taxon>
        <taxon>Delphacidae</taxon>
        <taxon>Criomorphinae</taxon>
        <taxon>Laodelphax</taxon>
    </lineage>
</organism>
<dbReference type="PANTHER" id="PTHR21879:SF9">
    <property type="entry name" value="OSIRIS 16"/>
    <property type="match status" value="1"/>
</dbReference>
<evidence type="ECO:0000256" key="3">
    <source>
        <dbReference type="SAM" id="SignalP"/>
    </source>
</evidence>
<evidence type="ECO:0000313" key="5">
    <source>
        <dbReference type="Proteomes" id="UP000291343"/>
    </source>
</evidence>
<feature type="transmembrane region" description="Helical" evidence="2">
    <location>
        <begin position="190"/>
        <end position="210"/>
    </location>
</feature>
<dbReference type="AlphaFoldDB" id="A0A482XS90"/>
<protein>
    <submittedName>
        <fullName evidence="4">Uncharacterized protein</fullName>
    </submittedName>
</protein>
<dbReference type="EMBL" id="QKKF02002576">
    <property type="protein sequence ID" value="RZF48338.1"/>
    <property type="molecule type" value="Genomic_DNA"/>
</dbReference>
<feature type="signal peptide" evidence="3">
    <location>
        <begin position="1"/>
        <end position="20"/>
    </location>
</feature>
<keyword evidence="3" id="KW-0732">Signal</keyword>
<proteinExistence type="predicted"/>
<keyword evidence="5" id="KW-1185">Reference proteome</keyword>
<evidence type="ECO:0000313" key="4">
    <source>
        <dbReference type="EMBL" id="RZF48338.1"/>
    </source>
</evidence>
<dbReference type="Pfam" id="PF07898">
    <property type="entry name" value="DUF1676"/>
    <property type="match status" value="1"/>
</dbReference>
<feature type="chain" id="PRO_5019802298" evidence="3">
    <location>
        <begin position="21"/>
        <end position="284"/>
    </location>
</feature>
<sequence length="284" mass="29974">MSSKMVFLTVAAVLTRTVHSDIESSSQATTTTLPTTSTFTPPADNSSAASSPVIITDSSDLILKLISHRCHKQYSVTCFKLDMMRLVDRLGHTPSYQVLPGVKLTHIYMEPPPVKDMPFTILQAVLQGNDTAELDDLLAKRINNYLDSITLSVKLLDQDTVSRAKKIGQDILDGFTGDVQTGRKKGYGGALWAAGTLAAVGVAGLAAMAGKALMTSMLALLLAAGGALRGSGGAAAGGGGGGGEKCAYHYMTAHGRNMELHEIGHKPVEVAPASPSYRIYDREP</sequence>
<dbReference type="OrthoDB" id="6627399at2759"/>
<dbReference type="Proteomes" id="UP000291343">
    <property type="component" value="Unassembled WGS sequence"/>
</dbReference>
<keyword evidence="2" id="KW-0472">Membrane</keyword>
<gene>
    <name evidence="4" type="ORF">LSTR_LSTR010301</name>
</gene>
<feature type="region of interest" description="Disordered" evidence="1">
    <location>
        <begin position="24"/>
        <end position="51"/>
    </location>
</feature>
<accession>A0A482XS90</accession>
<reference evidence="4 5" key="1">
    <citation type="journal article" date="2017" name="Gigascience">
        <title>Genome sequence of the small brown planthopper, Laodelphax striatellus.</title>
        <authorList>
            <person name="Zhu J."/>
            <person name="Jiang F."/>
            <person name="Wang X."/>
            <person name="Yang P."/>
            <person name="Bao Y."/>
            <person name="Zhao W."/>
            <person name="Wang W."/>
            <person name="Lu H."/>
            <person name="Wang Q."/>
            <person name="Cui N."/>
            <person name="Li J."/>
            <person name="Chen X."/>
            <person name="Luo L."/>
            <person name="Yu J."/>
            <person name="Kang L."/>
            <person name="Cui F."/>
        </authorList>
    </citation>
    <scope>NUCLEOTIDE SEQUENCE [LARGE SCALE GENOMIC DNA]</scope>
    <source>
        <strain evidence="4">Lst14</strain>
    </source>
</reference>
<dbReference type="InParanoid" id="A0A482XS90"/>
<evidence type="ECO:0000256" key="2">
    <source>
        <dbReference type="SAM" id="Phobius"/>
    </source>
</evidence>
<comment type="caution">
    <text evidence="4">The sequence shown here is derived from an EMBL/GenBank/DDBJ whole genome shotgun (WGS) entry which is preliminary data.</text>
</comment>
<dbReference type="PANTHER" id="PTHR21879">
    <property type="entry name" value="FI03362P-RELATED-RELATED"/>
    <property type="match status" value="1"/>
</dbReference>
<evidence type="ECO:0000256" key="1">
    <source>
        <dbReference type="SAM" id="MobiDB-lite"/>
    </source>
</evidence>
<dbReference type="GO" id="GO:0016020">
    <property type="term" value="C:membrane"/>
    <property type="evidence" value="ECO:0007669"/>
    <property type="project" value="TreeGrafter"/>
</dbReference>
<keyword evidence="2" id="KW-0812">Transmembrane</keyword>
<keyword evidence="2" id="KW-1133">Transmembrane helix</keyword>
<name>A0A482XS90_LAOST</name>